<evidence type="ECO:0000313" key="2">
    <source>
        <dbReference type="Proteomes" id="UP001236258"/>
    </source>
</evidence>
<dbReference type="Proteomes" id="UP001236258">
    <property type="component" value="Unassembled WGS sequence"/>
</dbReference>
<dbReference type="Pfam" id="PF06804">
    <property type="entry name" value="Lipoprotein_18"/>
    <property type="match status" value="1"/>
</dbReference>
<gene>
    <name evidence="1" type="primary">bamC</name>
    <name evidence="1" type="ORF">Q3O59_07415</name>
</gene>
<dbReference type="InterPro" id="IPR010653">
    <property type="entry name" value="NlpB/DapX"/>
</dbReference>
<sequence>MHYSVTSCIIASLLLSGCSIFSSPKTEQEPIASQPLQVPAHLSMPPQPAQFDIPEVRASKQLVDTKPPGLVVPLSASSRVDEEETKARIWFDRNDYSGDLQPYLESKLSAFFNEQGISYQQADELVWTTGWVVQTRTKGAWFWKSEQPQQQAKFRVSMEPRPHGRSIAVLVEMLEHQYFEEDASLLVTGVKREEAAFLNRFTAFIGADEFRQAQLRRSRPSDSSLELAQDGNGAPSFLSEQSLEVVWTQLESLFDELSLAVTDLNRSTSTYYLNYRKPRPGIFSRVFRRNTKPVLPIAEGSYQVVLSRVEQQTSISFRDAAGQVLTEATLAEMEPVLLAAIAEARIEL</sequence>
<accession>A0ABT9GPG7</accession>
<proteinExistence type="predicted"/>
<protein>
    <submittedName>
        <fullName evidence="1">Outer membrane protein assembly factor BamC</fullName>
    </submittedName>
</protein>
<reference evidence="1 2" key="1">
    <citation type="submission" date="2023-08" db="EMBL/GenBank/DDBJ databases">
        <authorList>
            <person name="Joshi A."/>
            <person name="Thite S."/>
        </authorList>
    </citation>
    <scope>NUCLEOTIDE SEQUENCE [LARGE SCALE GENOMIC DNA]</scope>
    <source>
        <strain evidence="1 2">1E1</strain>
    </source>
</reference>
<dbReference type="InterPro" id="IPR042268">
    <property type="entry name" value="BamC_C"/>
</dbReference>
<evidence type="ECO:0000313" key="1">
    <source>
        <dbReference type="EMBL" id="MDP4528860.1"/>
    </source>
</evidence>
<comment type="caution">
    <text evidence="1">The sequence shown here is derived from an EMBL/GenBank/DDBJ whole genome shotgun (WGS) entry which is preliminary data.</text>
</comment>
<dbReference type="RefSeq" id="WP_305944961.1">
    <property type="nucleotide sequence ID" value="NZ_JAUZVY010000002.1"/>
</dbReference>
<dbReference type="EMBL" id="JAUZVY010000002">
    <property type="protein sequence ID" value="MDP4528860.1"/>
    <property type="molecule type" value="Genomic_DNA"/>
</dbReference>
<dbReference type="Gene3D" id="3.30.530.50">
    <property type="match status" value="1"/>
</dbReference>
<organism evidence="1 2">
    <name type="scientific">Alkalimonas delamerensis</name>
    <dbReference type="NCBI Taxonomy" id="265981"/>
    <lineage>
        <taxon>Bacteria</taxon>
        <taxon>Pseudomonadati</taxon>
        <taxon>Pseudomonadota</taxon>
        <taxon>Gammaproteobacteria</taxon>
        <taxon>Alkalimonas</taxon>
    </lineage>
</organism>
<keyword evidence="2" id="KW-1185">Reference proteome</keyword>
<dbReference type="Gene3D" id="3.30.310.170">
    <property type="entry name" value="Outer membrane protein assembly factor BamC"/>
    <property type="match status" value="1"/>
</dbReference>
<name>A0ABT9GPG7_9GAMM</name>